<dbReference type="AlphaFoldDB" id="C0ELU4"/>
<proteinExistence type="predicted"/>
<protein>
    <submittedName>
        <fullName evidence="1">Uncharacterized protein</fullName>
    </submittedName>
</protein>
<accession>C0ELU4</accession>
<name>C0ELU4_NEIFL</name>
<evidence type="ECO:0000313" key="2">
    <source>
        <dbReference type="Proteomes" id="UP000004457"/>
    </source>
</evidence>
<dbReference type="EMBL" id="ACEN01000022">
    <property type="protein sequence ID" value="EEG34039.1"/>
    <property type="molecule type" value="Genomic_DNA"/>
</dbReference>
<comment type="caution">
    <text evidence="1">The sequence shown here is derived from an EMBL/GenBank/DDBJ whole genome shotgun (WGS) entry which is preliminary data.</text>
</comment>
<sequence>MKGKTGNVGSNYTTRPSEIFRRPWAFFRVNFIQNISICP</sequence>
<organism evidence="1 2">
    <name type="scientific">Neisseria flavescens NRL30031/H210</name>
    <dbReference type="NCBI Taxonomy" id="546264"/>
    <lineage>
        <taxon>Bacteria</taxon>
        <taxon>Pseudomonadati</taxon>
        <taxon>Pseudomonadota</taxon>
        <taxon>Betaproteobacteria</taxon>
        <taxon>Neisseriales</taxon>
        <taxon>Neisseriaceae</taxon>
        <taxon>Neisseria</taxon>
    </lineage>
</organism>
<reference evidence="1 2" key="1">
    <citation type="submission" date="2009-01" db="EMBL/GenBank/DDBJ databases">
        <authorList>
            <person name="Fulton L."/>
            <person name="Clifton S."/>
            <person name="Chinwalla A.T."/>
            <person name="Mitreva M."/>
            <person name="Sodergren E."/>
            <person name="Weinstock G."/>
            <person name="Clifton S."/>
            <person name="Dooling D.J."/>
            <person name="Fulton B."/>
            <person name="Minx P."/>
            <person name="Pepin K.H."/>
            <person name="Johnson M."/>
            <person name="Bhonagiri V."/>
            <person name="Nash W.E."/>
            <person name="Mardis E.R."/>
            <person name="Wilson R.K."/>
        </authorList>
    </citation>
    <scope>NUCLEOTIDE SEQUENCE [LARGE SCALE GENOMIC DNA]</scope>
    <source>
        <strain evidence="1 2">NRL30031/H210</strain>
    </source>
</reference>
<keyword evidence="2" id="KW-1185">Reference proteome</keyword>
<dbReference type="Proteomes" id="UP000004457">
    <property type="component" value="Unassembled WGS sequence"/>
</dbReference>
<gene>
    <name evidence="1" type="ORF">NEIFLAOT_00907</name>
</gene>
<evidence type="ECO:0000313" key="1">
    <source>
        <dbReference type="EMBL" id="EEG34039.1"/>
    </source>
</evidence>